<organism evidence="2 3">
    <name type="scientific">Marinilactibacillus piezotolerans</name>
    <dbReference type="NCBI Taxonomy" id="258723"/>
    <lineage>
        <taxon>Bacteria</taxon>
        <taxon>Bacillati</taxon>
        <taxon>Bacillota</taxon>
        <taxon>Bacilli</taxon>
        <taxon>Lactobacillales</taxon>
        <taxon>Carnobacteriaceae</taxon>
        <taxon>Marinilactibacillus</taxon>
    </lineage>
</organism>
<gene>
    <name evidence="2" type="ORF">SAMN04488569_100335</name>
</gene>
<dbReference type="Proteomes" id="UP000199589">
    <property type="component" value="Unassembled WGS sequence"/>
</dbReference>
<feature type="transmembrane region" description="Helical" evidence="1">
    <location>
        <begin position="14"/>
        <end position="31"/>
    </location>
</feature>
<name>A0A1I3VG77_9LACT</name>
<accession>A0A1I3VG77</accession>
<evidence type="ECO:0000313" key="3">
    <source>
        <dbReference type="Proteomes" id="UP000199589"/>
    </source>
</evidence>
<proteinExistence type="predicted"/>
<feature type="transmembrane region" description="Helical" evidence="1">
    <location>
        <begin position="78"/>
        <end position="97"/>
    </location>
</feature>
<keyword evidence="1" id="KW-0812">Transmembrane</keyword>
<keyword evidence="1" id="KW-1133">Transmembrane helix</keyword>
<evidence type="ECO:0000256" key="1">
    <source>
        <dbReference type="SAM" id="Phobius"/>
    </source>
</evidence>
<evidence type="ECO:0000313" key="2">
    <source>
        <dbReference type="EMBL" id="SFJ94414.1"/>
    </source>
</evidence>
<dbReference type="OrthoDB" id="2455463at2"/>
<keyword evidence="1" id="KW-0472">Membrane</keyword>
<dbReference type="RefSeq" id="WP_091895659.1">
    <property type="nucleotide sequence ID" value="NZ_FOSJ01000003.1"/>
</dbReference>
<dbReference type="EMBL" id="FOSJ01000003">
    <property type="protein sequence ID" value="SFJ94414.1"/>
    <property type="molecule type" value="Genomic_DNA"/>
</dbReference>
<dbReference type="AlphaFoldDB" id="A0A1I3VG77"/>
<keyword evidence="3" id="KW-1185">Reference proteome</keyword>
<sequence>MGTNIEVFTQLRPIFYIVLGFLVLFLILSLIPRGRDSKINMFLILMISVTHLVFASSLLVTENWFLEEFSLKGDSITFYIYLAILVLSILNPIVFFLRNKKKRRNSYNFR</sequence>
<feature type="transmembrane region" description="Helical" evidence="1">
    <location>
        <begin position="43"/>
        <end position="66"/>
    </location>
</feature>
<reference evidence="3" key="1">
    <citation type="submission" date="2016-10" db="EMBL/GenBank/DDBJ databases">
        <authorList>
            <person name="Varghese N."/>
            <person name="Submissions S."/>
        </authorList>
    </citation>
    <scope>NUCLEOTIDE SEQUENCE [LARGE SCALE GENOMIC DNA]</scope>
    <source>
        <strain evidence="3">DSM 16108</strain>
    </source>
</reference>
<protein>
    <submittedName>
        <fullName evidence="2">Uncharacterized protein</fullName>
    </submittedName>
</protein>